<dbReference type="RefSeq" id="WP_240439414.1">
    <property type="nucleotide sequence ID" value="NZ_JARAYT010000003.1"/>
</dbReference>
<comment type="caution">
    <text evidence="1">The sequence shown here is derived from an EMBL/GenBank/DDBJ whole genome shotgun (WGS) entry which is preliminary data.</text>
</comment>
<evidence type="ECO:0000313" key="1">
    <source>
        <dbReference type="EMBL" id="MDX3700985.1"/>
    </source>
</evidence>
<organism evidence="1 2">
    <name type="scientific">Streptomyces europaeiscabiei</name>
    <dbReference type="NCBI Taxonomy" id="146819"/>
    <lineage>
        <taxon>Bacteria</taxon>
        <taxon>Bacillati</taxon>
        <taxon>Actinomycetota</taxon>
        <taxon>Actinomycetes</taxon>
        <taxon>Kitasatosporales</taxon>
        <taxon>Streptomycetaceae</taxon>
        <taxon>Streptomyces</taxon>
    </lineage>
</organism>
<dbReference type="Proteomes" id="UP001271274">
    <property type="component" value="Unassembled WGS sequence"/>
</dbReference>
<reference evidence="1 2" key="1">
    <citation type="journal article" date="2023" name="Microb. Genom.">
        <title>Mesoterricola silvestris gen. nov., sp. nov., Mesoterricola sediminis sp. nov., Geothrix oryzae sp. nov., Geothrix edaphica sp. nov., Geothrix rubra sp. nov., and Geothrix limicola sp. nov., six novel members of Acidobacteriota isolated from soils.</title>
        <authorList>
            <person name="Weisberg A.J."/>
            <person name="Pearce E."/>
            <person name="Kramer C.G."/>
            <person name="Chang J.H."/>
            <person name="Clarke C.R."/>
        </authorList>
    </citation>
    <scope>NUCLEOTIDE SEQUENCE [LARGE SCALE GENOMIC DNA]</scope>
    <source>
        <strain evidence="1 2">ID09-01A</strain>
    </source>
</reference>
<name>A0ABU4NHR6_9ACTN</name>
<dbReference type="EMBL" id="JARAYU010000004">
    <property type="protein sequence ID" value="MDX3700985.1"/>
    <property type="molecule type" value="Genomic_DNA"/>
</dbReference>
<evidence type="ECO:0000313" key="2">
    <source>
        <dbReference type="Proteomes" id="UP001271274"/>
    </source>
</evidence>
<gene>
    <name evidence="1" type="ORF">PV662_14665</name>
</gene>
<keyword evidence="2" id="KW-1185">Reference proteome</keyword>
<accession>A0ABU4NHR6</accession>
<sequence>MTLRAAWLACSSVWWNSWLATLRAGVRQLSRFSRNAIAIRVRVPGSAD</sequence>
<evidence type="ECO:0008006" key="3">
    <source>
        <dbReference type="Google" id="ProtNLM"/>
    </source>
</evidence>
<protein>
    <recommendedName>
        <fullName evidence="3">Transposase</fullName>
    </recommendedName>
</protein>
<proteinExistence type="predicted"/>